<dbReference type="Proteomes" id="UP001400965">
    <property type="component" value="Unassembled WGS sequence"/>
</dbReference>
<keyword evidence="10" id="KW-0175">Coiled coil</keyword>
<evidence type="ECO:0000256" key="8">
    <source>
        <dbReference type="ARBA" id="ARBA00026068"/>
    </source>
</evidence>
<gene>
    <name evidence="11" type="ORF">GCM10008917_12330</name>
</gene>
<evidence type="ECO:0000256" key="6">
    <source>
        <dbReference type="ARBA" id="ARBA00023306"/>
    </source>
</evidence>
<evidence type="ECO:0000256" key="4">
    <source>
        <dbReference type="ARBA" id="ARBA00022618"/>
    </source>
</evidence>
<evidence type="ECO:0000256" key="9">
    <source>
        <dbReference type="ARBA" id="ARBA00033158"/>
    </source>
</evidence>
<organism evidence="11 12">
    <name type="scientific">Paraclostridium tenue</name>
    <dbReference type="NCBI Taxonomy" id="1737"/>
    <lineage>
        <taxon>Bacteria</taxon>
        <taxon>Bacillati</taxon>
        <taxon>Bacillota</taxon>
        <taxon>Clostridia</taxon>
        <taxon>Peptostreptococcales</taxon>
        <taxon>Peptostreptococcaceae</taxon>
        <taxon>Paraclostridium</taxon>
    </lineage>
</organism>
<evidence type="ECO:0000313" key="11">
    <source>
        <dbReference type="EMBL" id="GAA0863342.1"/>
    </source>
</evidence>
<feature type="coiled-coil region" evidence="10">
    <location>
        <begin position="62"/>
        <end position="180"/>
    </location>
</feature>
<sequence>MNKVTVKIHGSEYPMVSEKSKDYMIKIAHYVDEEMSRISEANSLLSTSQVAILSALTVTDLLFECSEENDKLSKENEELVKKAEKPNQEVQLEMKKLKLELNKKVEELGAKQTEIDTLRSELENKSNDLEEMNPLKKEIEELKNSLAEANEKTEIAEKLASDFQNKLYDLQLKNIELEQELNYIKASGKLLK</sequence>
<evidence type="ECO:0000256" key="3">
    <source>
        <dbReference type="ARBA" id="ARBA00022490"/>
    </source>
</evidence>
<keyword evidence="6" id="KW-0131">Cell cycle</keyword>
<comment type="caution">
    <text evidence="11">The sequence shown here is derived from an EMBL/GenBank/DDBJ whole genome shotgun (WGS) entry which is preliminary data.</text>
</comment>
<evidence type="ECO:0000313" key="12">
    <source>
        <dbReference type="Proteomes" id="UP001400965"/>
    </source>
</evidence>
<dbReference type="PANTHER" id="PTHR34981:SF1">
    <property type="entry name" value="CELL DIVISION PROTEIN ZAPA"/>
    <property type="match status" value="1"/>
</dbReference>
<keyword evidence="4 11" id="KW-0132">Cell division</keyword>
<evidence type="ECO:0000256" key="10">
    <source>
        <dbReference type="SAM" id="Coils"/>
    </source>
</evidence>
<protein>
    <recommendedName>
        <fullName evidence="2">Cell division protein ZapA</fullName>
    </recommendedName>
    <alternativeName>
        <fullName evidence="9">Z ring-associated protein ZapA</fullName>
    </alternativeName>
</protein>
<evidence type="ECO:0000256" key="7">
    <source>
        <dbReference type="ARBA" id="ARBA00024910"/>
    </source>
</evidence>
<keyword evidence="5" id="KW-0717">Septation</keyword>
<proteinExistence type="predicted"/>
<dbReference type="InterPro" id="IPR007838">
    <property type="entry name" value="Cell_div_ZapA-like"/>
</dbReference>
<dbReference type="EMBL" id="BAAACP010000006">
    <property type="protein sequence ID" value="GAA0863342.1"/>
    <property type="molecule type" value="Genomic_DNA"/>
</dbReference>
<dbReference type="InterPro" id="IPR053712">
    <property type="entry name" value="Bac_CellDiv_Activator"/>
</dbReference>
<dbReference type="InterPro" id="IPR036192">
    <property type="entry name" value="Cell_div_ZapA-like_sf"/>
</dbReference>
<evidence type="ECO:0000256" key="5">
    <source>
        <dbReference type="ARBA" id="ARBA00023210"/>
    </source>
</evidence>
<dbReference type="Pfam" id="PF05164">
    <property type="entry name" value="ZapA"/>
    <property type="match status" value="1"/>
</dbReference>
<comment type="subcellular location">
    <subcellularLocation>
        <location evidence="1">Cytoplasm</location>
    </subcellularLocation>
</comment>
<dbReference type="RefSeq" id="WP_346043935.1">
    <property type="nucleotide sequence ID" value="NZ_BAAACP010000006.1"/>
</dbReference>
<keyword evidence="3" id="KW-0963">Cytoplasm</keyword>
<accession>A0ABP3XFG1</accession>
<dbReference type="PANTHER" id="PTHR34981">
    <property type="entry name" value="CELL DIVISION PROTEIN ZAPA"/>
    <property type="match status" value="1"/>
</dbReference>
<comment type="subunit">
    <text evidence="8">Homodimer. Interacts with FtsZ.</text>
</comment>
<dbReference type="Gene3D" id="6.10.250.790">
    <property type="match status" value="1"/>
</dbReference>
<evidence type="ECO:0000256" key="1">
    <source>
        <dbReference type="ARBA" id="ARBA00004496"/>
    </source>
</evidence>
<comment type="function">
    <text evidence="7">Activator of cell division through the inhibition of FtsZ GTPase activity, therefore promoting FtsZ assembly into bundles of protofilaments necessary for the formation of the division Z ring. It is recruited early at mid-cell but it is not essential for cell division.</text>
</comment>
<keyword evidence="12" id="KW-1185">Reference proteome</keyword>
<evidence type="ECO:0000256" key="2">
    <source>
        <dbReference type="ARBA" id="ARBA00015195"/>
    </source>
</evidence>
<dbReference type="SUPFAM" id="SSF102829">
    <property type="entry name" value="Cell division protein ZapA-like"/>
    <property type="match status" value="1"/>
</dbReference>
<dbReference type="GO" id="GO:0051301">
    <property type="term" value="P:cell division"/>
    <property type="evidence" value="ECO:0007669"/>
    <property type="project" value="UniProtKB-KW"/>
</dbReference>
<name>A0ABP3XFG1_9FIRM</name>
<reference evidence="12" key="1">
    <citation type="journal article" date="2019" name="Int. J. Syst. Evol. Microbiol.">
        <title>The Global Catalogue of Microorganisms (GCM) 10K type strain sequencing project: providing services to taxonomists for standard genome sequencing and annotation.</title>
        <authorList>
            <consortium name="The Broad Institute Genomics Platform"/>
            <consortium name="The Broad Institute Genome Sequencing Center for Infectious Disease"/>
            <person name="Wu L."/>
            <person name="Ma J."/>
        </authorList>
    </citation>
    <scope>NUCLEOTIDE SEQUENCE [LARGE SCALE GENOMIC DNA]</scope>
    <source>
        <strain evidence="12">JCM 6486</strain>
    </source>
</reference>